<name>A0A8K0CIV4_IGNLU</name>
<comment type="caution">
    <text evidence="1">The sequence shown here is derived from an EMBL/GenBank/DDBJ whole genome shotgun (WGS) entry which is preliminary data.</text>
</comment>
<dbReference type="EMBL" id="VTPC01084911">
    <property type="protein sequence ID" value="KAF2887149.1"/>
    <property type="molecule type" value="Genomic_DNA"/>
</dbReference>
<organism evidence="1 2">
    <name type="scientific">Ignelater luminosus</name>
    <name type="common">Cucubano</name>
    <name type="synonym">Pyrophorus luminosus</name>
    <dbReference type="NCBI Taxonomy" id="2038154"/>
    <lineage>
        <taxon>Eukaryota</taxon>
        <taxon>Metazoa</taxon>
        <taxon>Ecdysozoa</taxon>
        <taxon>Arthropoda</taxon>
        <taxon>Hexapoda</taxon>
        <taxon>Insecta</taxon>
        <taxon>Pterygota</taxon>
        <taxon>Neoptera</taxon>
        <taxon>Endopterygota</taxon>
        <taxon>Coleoptera</taxon>
        <taxon>Polyphaga</taxon>
        <taxon>Elateriformia</taxon>
        <taxon>Elateroidea</taxon>
        <taxon>Elateridae</taxon>
        <taxon>Agrypninae</taxon>
        <taxon>Pyrophorini</taxon>
        <taxon>Ignelater</taxon>
    </lineage>
</organism>
<proteinExistence type="predicted"/>
<protein>
    <submittedName>
        <fullName evidence="1">Uncharacterized protein</fullName>
    </submittedName>
</protein>
<reference evidence="1" key="1">
    <citation type="submission" date="2019-08" db="EMBL/GenBank/DDBJ databases">
        <title>The genome of the North American firefly Photinus pyralis.</title>
        <authorList>
            <consortium name="Photinus pyralis genome working group"/>
            <person name="Fallon T.R."/>
            <person name="Sander Lower S.E."/>
            <person name="Weng J.-K."/>
        </authorList>
    </citation>
    <scope>NUCLEOTIDE SEQUENCE</scope>
    <source>
        <strain evidence="1">TRF0915ILg1</strain>
        <tissue evidence="1">Whole body</tissue>
    </source>
</reference>
<gene>
    <name evidence="1" type="ORF">ILUMI_19024</name>
</gene>
<keyword evidence="2" id="KW-1185">Reference proteome</keyword>
<evidence type="ECO:0000313" key="2">
    <source>
        <dbReference type="Proteomes" id="UP000801492"/>
    </source>
</evidence>
<dbReference type="AlphaFoldDB" id="A0A8K0CIV4"/>
<evidence type="ECO:0000313" key="1">
    <source>
        <dbReference type="EMBL" id="KAF2887149.1"/>
    </source>
</evidence>
<accession>A0A8K0CIV4</accession>
<feature type="non-terminal residue" evidence="1">
    <location>
        <position position="83"/>
    </location>
</feature>
<sequence length="83" mass="9974">MKNIRWLLESVWKNVKKAIIETQEQDIGYAKSEKKQKWINSEILNLMTEKRTQKRDPAKYKQLNREIQKKMQRSERGVVVGEV</sequence>
<dbReference type="Proteomes" id="UP000801492">
    <property type="component" value="Unassembled WGS sequence"/>
</dbReference>